<name>A0A9P1NZN4_9CYAN</name>
<dbReference type="AlphaFoldDB" id="A0A9P1NZN4"/>
<dbReference type="Proteomes" id="UP000032946">
    <property type="component" value="Chromosome"/>
</dbReference>
<accession>A0A9P1NZN4</accession>
<reference evidence="1 2" key="1">
    <citation type="submission" date="2014-02" db="EMBL/GenBank/DDBJ databases">
        <authorList>
            <person name="Genoscope - CEA"/>
        </authorList>
    </citation>
    <scope>NUCLEOTIDE SEQUENCE [LARGE SCALE GENOMIC DNA]</scope>
    <source>
        <strain evidence="1 2">PCC 8005</strain>
    </source>
</reference>
<dbReference type="EMBL" id="FO818640">
    <property type="protein sequence ID" value="CDM96478.1"/>
    <property type="molecule type" value="Genomic_DNA"/>
</dbReference>
<protein>
    <submittedName>
        <fullName evidence="1">Uncharacterized protein</fullName>
    </submittedName>
</protein>
<proteinExistence type="predicted"/>
<sequence length="53" mass="5857">MAIGQLSLKQLPKIQLKFGKNPQFQPGGLTLTVMPDNGPRLNNNSELFTLSLF</sequence>
<keyword evidence="2" id="KW-1185">Reference proteome</keyword>
<evidence type="ECO:0000313" key="1">
    <source>
        <dbReference type="EMBL" id="CDM96478.1"/>
    </source>
</evidence>
<gene>
    <name evidence="1" type="ORF">ARTHRO_40887</name>
</gene>
<evidence type="ECO:0000313" key="2">
    <source>
        <dbReference type="Proteomes" id="UP000032946"/>
    </source>
</evidence>
<organism evidence="1 2">
    <name type="scientific">Limnospira indica PCC 8005</name>
    <dbReference type="NCBI Taxonomy" id="376219"/>
    <lineage>
        <taxon>Bacteria</taxon>
        <taxon>Bacillati</taxon>
        <taxon>Cyanobacteriota</taxon>
        <taxon>Cyanophyceae</taxon>
        <taxon>Oscillatoriophycideae</taxon>
        <taxon>Oscillatoriales</taxon>
        <taxon>Sirenicapillariaceae</taxon>
        <taxon>Limnospira</taxon>
    </lineage>
</organism>